<sequence length="500" mass="53904">MRREPPPARSGEPPARPQRPGATPPQPPRAHPAEPRRGTPPAPAAGRQPRGADPTRKMDRPEPRQPLAYSQQPTVKNPRNEPPRNPRPPRRDQAPPPSPQRNAAPPQRPAPPPRDQRNPAAAQRNPAATRKYTEQDREGAPMLHAPTQQPVPYRENTPPPPPPPARPPKRTGGGGDRPRGSRRRFRLRWGRLILIILVLVLALPIAAAVYVDTHLVRIDALANYQGRPGDTPGTNWLLVGSDSRTGLTEEQEQELATGGEVGSERTDTIILVHVPESGTPTLVSLPRDSYVSVPGNGKDKLNSSFALGGPQLLVQTVEGATGLRIDHYAQIGFGGFADIVNAVGGIEMCLDEPISDPLAGIDLPAGCQQLNGAEALGFVRTRATPRADLDRMLNQRKFLSALLQKAASPSTLANPFRAWPLLQGLTKALEVDEGCHVWNLASLGRALGGDPIATTVPIGGFEDTDSGNVVLWDKEKASRFFQALADDEQIPSDLITTVGN</sequence>
<feature type="compositionally biased region" description="Basic and acidic residues" evidence="2">
    <location>
        <begin position="78"/>
        <end position="93"/>
    </location>
</feature>
<gene>
    <name evidence="5" type="ORF">JK358_02760</name>
</gene>
<proteinExistence type="inferred from homology"/>
<protein>
    <submittedName>
        <fullName evidence="5">LCP family protein</fullName>
    </submittedName>
</protein>
<evidence type="ECO:0000256" key="1">
    <source>
        <dbReference type="ARBA" id="ARBA00006068"/>
    </source>
</evidence>
<dbReference type="InterPro" id="IPR050922">
    <property type="entry name" value="LytR/CpsA/Psr_CW_biosynth"/>
</dbReference>
<feature type="region of interest" description="Disordered" evidence="2">
    <location>
        <begin position="1"/>
        <end position="182"/>
    </location>
</feature>
<keyword evidence="3" id="KW-0472">Membrane</keyword>
<evidence type="ECO:0000313" key="5">
    <source>
        <dbReference type="EMBL" id="MBL1073310.1"/>
    </source>
</evidence>
<dbReference type="EMBL" id="JAERRJ010000001">
    <property type="protein sequence ID" value="MBL1073310.1"/>
    <property type="molecule type" value="Genomic_DNA"/>
</dbReference>
<dbReference type="Pfam" id="PF03816">
    <property type="entry name" value="LytR_cpsA_psr"/>
    <property type="match status" value="1"/>
</dbReference>
<keyword evidence="3" id="KW-1133">Transmembrane helix</keyword>
<name>A0ABS1LYN5_9NOCA</name>
<evidence type="ECO:0000256" key="2">
    <source>
        <dbReference type="SAM" id="MobiDB-lite"/>
    </source>
</evidence>
<dbReference type="NCBIfam" id="TIGR00350">
    <property type="entry name" value="lytR_cpsA_psr"/>
    <property type="match status" value="1"/>
</dbReference>
<feature type="compositionally biased region" description="Low complexity" evidence="2">
    <location>
        <begin position="118"/>
        <end position="128"/>
    </location>
</feature>
<evidence type="ECO:0000259" key="4">
    <source>
        <dbReference type="Pfam" id="PF03816"/>
    </source>
</evidence>
<organism evidence="5 6">
    <name type="scientific">Nocardia acididurans</name>
    <dbReference type="NCBI Taxonomy" id="2802282"/>
    <lineage>
        <taxon>Bacteria</taxon>
        <taxon>Bacillati</taxon>
        <taxon>Actinomycetota</taxon>
        <taxon>Actinomycetes</taxon>
        <taxon>Mycobacteriales</taxon>
        <taxon>Nocardiaceae</taxon>
        <taxon>Nocardia</taxon>
    </lineage>
</organism>
<dbReference type="InterPro" id="IPR004474">
    <property type="entry name" value="LytR_CpsA_psr"/>
</dbReference>
<dbReference type="PANTHER" id="PTHR33392:SF6">
    <property type="entry name" value="POLYISOPRENYL-TEICHOIC ACID--PEPTIDOGLYCAN TEICHOIC ACID TRANSFERASE TAGU"/>
    <property type="match status" value="1"/>
</dbReference>
<keyword evidence="6" id="KW-1185">Reference proteome</keyword>
<feature type="transmembrane region" description="Helical" evidence="3">
    <location>
        <begin position="189"/>
        <end position="211"/>
    </location>
</feature>
<comment type="caution">
    <text evidence="5">The sequence shown here is derived from an EMBL/GenBank/DDBJ whole genome shotgun (WGS) entry which is preliminary data.</text>
</comment>
<keyword evidence="3" id="KW-0812">Transmembrane</keyword>
<evidence type="ECO:0000313" key="6">
    <source>
        <dbReference type="Proteomes" id="UP000602198"/>
    </source>
</evidence>
<feature type="compositionally biased region" description="Pro residues" evidence="2">
    <location>
        <begin position="157"/>
        <end position="166"/>
    </location>
</feature>
<accession>A0ABS1LYN5</accession>
<feature type="compositionally biased region" description="Pro residues" evidence="2">
    <location>
        <begin position="14"/>
        <end position="30"/>
    </location>
</feature>
<dbReference type="Gene3D" id="3.40.630.190">
    <property type="entry name" value="LCP protein"/>
    <property type="match status" value="1"/>
</dbReference>
<feature type="domain" description="Cell envelope-related transcriptional attenuator" evidence="4">
    <location>
        <begin position="265"/>
        <end position="407"/>
    </location>
</feature>
<evidence type="ECO:0000256" key="3">
    <source>
        <dbReference type="SAM" id="Phobius"/>
    </source>
</evidence>
<reference evidence="5 6" key="1">
    <citation type="submission" date="2021-01" db="EMBL/GenBank/DDBJ databases">
        <title>WGS of actinomycetes isolated from Thailand.</title>
        <authorList>
            <person name="Thawai C."/>
        </authorList>
    </citation>
    <scope>NUCLEOTIDE SEQUENCE [LARGE SCALE GENOMIC DNA]</scope>
    <source>
        <strain evidence="5 6">LPG 2</strain>
    </source>
</reference>
<dbReference type="Proteomes" id="UP000602198">
    <property type="component" value="Unassembled WGS sequence"/>
</dbReference>
<comment type="similarity">
    <text evidence="1">Belongs to the LytR/CpsA/Psr (LCP) family.</text>
</comment>
<dbReference type="PANTHER" id="PTHR33392">
    <property type="entry name" value="POLYISOPRENYL-TEICHOIC ACID--PEPTIDOGLYCAN TEICHOIC ACID TRANSFERASE TAGU"/>
    <property type="match status" value="1"/>
</dbReference>
<feature type="compositionally biased region" description="Basic and acidic residues" evidence="2">
    <location>
        <begin position="53"/>
        <end position="63"/>
    </location>
</feature>